<evidence type="ECO:0000313" key="1">
    <source>
        <dbReference type="EMBL" id="HJB06458.1"/>
    </source>
</evidence>
<accession>A0A9D2RJN0</accession>
<name>A0A9D2RJN0_9FIRM</name>
<dbReference type="Proteomes" id="UP000886804">
    <property type="component" value="Unassembled WGS sequence"/>
</dbReference>
<dbReference type="AlphaFoldDB" id="A0A9D2RJN0"/>
<reference evidence="1" key="2">
    <citation type="submission" date="2021-04" db="EMBL/GenBank/DDBJ databases">
        <authorList>
            <person name="Gilroy R."/>
        </authorList>
    </citation>
    <scope>NUCLEOTIDE SEQUENCE</scope>
    <source>
        <strain evidence="1">CHK188-4685</strain>
    </source>
</reference>
<gene>
    <name evidence="1" type="ORF">H9716_01165</name>
</gene>
<organism evidence="1 2">
    <name type="scientific">Candidatus Enterocloster faecavium</name>
    <dbReference type="NCBI Taxonomy" id="2838560"/>
    <lineage>
        <taxon>Bacteria</taxon>
        <taxon>Bacillati</taxon>
        <taxon>Bacillota</taxon>
        <taxon>Clostridia</taxon>
        <taxon>Lachnospirales</taxon>
        <taxon>Lachnospiraceae</taxon>
        <taxon>Enterocloster</taxon>
    </lineage>
</organism>
<proteinExistence type="predicted"/>
<sequence>MAVQDDYILRTIGNLVTAIGRLALGKDEVNYVLPADESQDDPVAEKYRRIRSMAEAGQINEAENLLFDEVEDTDPSYLEMGLSFYLYLNEFSDDFLYSSGYSREEIVDGINAIAREFGISGFENFVDTTMV</sequence>
<reference evidence="1" key="1">
    <citation type="journal article" date="2021" name="PeerJ">
        <title>Extensive microbial diversity within the chicken gut microbiome revealed by metagenomics and culture.</title>
        <authorList>
            <person name="Gilroy R."/>
            <person name="Ravi A."/>
            <person name="Getino M."/>
            <person name="Pursley I."/>
            <person name="Horton D.L."/>
            <person name="Alikhan N.F."/>
            <person name="Baker D."/>
            <person name="Gharbi K."/>
            <person name="Hall N."/>
            <person name="Watson M."/>
            <person name="Adriaenssens E.M."/>
            <person name="Foster-Nyarko E."/>
            <person name="Jarju S."/>
            <person name="Secka A."/>
            <person name="Antonio M."/>
            <person name="Oren A."/>
            <person name="Chaudhuri R.R."/>
            <person name="La Ragione R."/>
            <person name="Hildebrand F."/>
            <person name="Pallen M.J."/>
        </authorList>
    </citation>
    <scope>NUCLEOTIDE SEQUENCE</scope>
    <source>
        <strain evidence="1">CHK188-4685</strain>
    </source>
</reference>
<protein>
    <submittedName>
        <fullName evidence="1">Uncharacterized protein</fullName>
    </submittedName>
</protein>
<comment type="caution">
    <text evidence="1">The sequence shown here is derived from an EMBL/GenBank/DDBJ whole genome shotgun (WGS) entry which is preliminary data.</text>
</comment>
<dbReference type="EMBL" id="DWYS01000013">
    <property type="protein sequence ID" value="HJB06458.1"/>
    <property type="molecule type" value="Genomic_DNA"/>
</dbReference>
<dbReference type="InterPro" id="IPR045507">
    <property type="entry name" value="DUF6483"/>
</dbReference>
<dbReference type="Pfam" id="PF20092">
    <property type="entry name" value="DUF6483"/>
    <property type="match status" value="1"/>
</dbReference>
<evidence type="ECO:0000313" key="2">
    <source>
        <dbReference type="Proteomes" id="UP000886804"/>
    </source>
</evidence>